<evidence type="ECO:0000256" key="9">
    <source>
        <dbReference type="ARBA" id="ARBA00023157"/>
    </source>
</evidence>
<dbReference type="SUPFAM" id="SSF57586">
    <property type="entry name" value="TNF receptor-like"/>
    <property type="match status" value="2"/>
</dbReference>
<dbReference type="SUPFAM" id="SSF47986">
    <property type="entry name" value="DEATH domain"/>
    <property type="match status" value="1"/>
</dbReference>
<feature type="domain" description="TNFR-Cys" evidence="14">
    <location>
        <begin position="122"/>
        <end position="163"/>
    </location>
</feature>
<evidence type="ECO:0000256" key="8">
    <source>
        <dbReference type="ARBA" id="ARBA00023136"/>
    </source>
</evidence>
<evidence type="ECO:0000256" key="4">
    <source>
        <dbReference type="ARBA" id="ARBA00022703"/>
    </source>
</evidence>
<dbReference type="GO" id="GO:0048406">
    <property type="term" value="F:nerve growth factor binding"/>
    <property type="evidence" value="ECO:0007669"/>
    <property type="project" value="TreeGrafter"/>
</dbReference>
<dbReference type="Gene3D" id="2.10.50.10">
    <property type="entry name" value="Tumor Necrosis Factor Receptor, subunit A, domain 2"/>
    <property type="match status" value="2"/>
</dbReference>
<feature type="transmembrane region" description="Helical" evidence="12">
    <location>
        <begin position="200"/>
        <end position="220"/>
    </location>
</feature>
<dbReference type="InterPro" id="IPR016187">
    <property type="entry name" value="CTDL_fold"/>
</dbReference>
<evidence type="ECO:0000256" key="10">
    <source>
        <dbReference type="ARBA" id="ARBA00023180"/>
    </source>
</evidence>
<dbReference type="GO" id="GO:0015026">
    <property type="term" value="F:coreceptor activity"/>
    <property type="evidence" value="ECO:0007669"/>
    <property type="project" value="TreeGrafter"/>
</dbReference>
<keyword evidence="4" id="KW-0053">Apoptosis</keyword>
<dbReference type="GO" id="GO:0005886">
    <property type="term" value="C:plasma membrane"/>
    <property type="evidence" value="ECO:0007669"/>
    <property type="project" value="UniProtKB-SubCell"/>
</dbReference>
<evidence type="ECO:0000256" key="5">
    <source>
        <dbReference type="ARBA" id="ARBA00022729"/>
    </source>
</evidence>
<dbReference type="InterPro" id="IPR041448">
    <property type="entry name" value="TNFR16_TM"/>
</dbReference>
<name>A0A8X7X9T7_POLSE</name>
<dbReference type="Pfam" id="PF00531">
    <property type="entry name" value="Death"/>
    <property type="match status" value="1"/>
</dbReference>
<dbReference type="Pfam" id="PF00020">
    <property type="entry name" value="TNFR_c6"/>
    <property type="match status" value="2"/>
</dbReference>
<organism evidence="15 16">
    <name type="scientific">Polypterus senegalus</name>
    <name type="common">Senegal bichir</name>
    <dbReference type="NCBI Taxonomy" id="55291"/>
    <lineage>
        <taxon>Eukaryota</taxon>
        <taxon>Metazoa</taxon>
        <taxon>Chordata</taxon>
        <taxon>Craniata</taxon>
        <taxon>Vertebrata</taxon>
        <taxon>Euteleostomi</taxon>
        <taxon>Actinopterygii</taxon>
        <taxon>Polypteriformes</taxon>
        <taxon>Polypteridae</taxon>
        <taxon>Polypterus</taxon>
    </lineage>
</organism>
<feature type="non-terminal residue" evidence="15">
    <location>
        <position position="370"/>
    </location>
</feature>
<evidence type="ECO:0000256" key="11">
    <source>
        <dbReference type="PROSITE-ProRule" id="PRU00206"/>
    </source>
</evidence>
<dbReference type="CDD" id="cd08311">
    <property type="entry name" value="Death_p75NR"/>
    <property type="match status" value="1"/>
</dbReference>
<gene>
    <name evidence="15" type="primary">Ngfr_0</name>
    <name evidence="15" type="ORF">GTO96_0009737</name>
</gene>
<dbReference type="GO" id="GO:0007266">
    <property type="term" value="P:Rho protein signal transduction"/>
    <property type="evidence" value="ECO:0007669"/>
    <property type="project" value="TreeGrafter"/>
</dbReference>
<evidence type="ECO:0000259" key="13">
    <source>
        <dbReference type="PROSITE" id="PS50017"/>
    </source>
</evidence>
<feature type="non-terminal residue" evidence="15">
    <location>
        <position position="1"/>
    </location>
</feature>
<accession>A0A8X7X9T7</accession>
<dbReference type="SMART" id="SM00208">
    <property type="entry name" value="TNFR"/>
    <property type="match status" value="2"/>
</dbReference>
<evidence type="ECO:0000259" key="14">
    <source>
        <dbReference type="PROSITE" id="PS50050"/>
    </source>
</evidence>
<dbReference type="PROSITE" id="PS00652">
    <property type="entry name" value="TNFR_NGFR_1"/>
    <property type="match status" value="1"/>
</dbReference>
<evidence type="ECO:0000256" key="7">
    <source>
        <dbReference type="ARBA" id="ARBA00022989"/>
    </source>
</evidence>
<keyword evidence="7 12" id="KW-1133">Transmembrane helix</keyword>
<dbReference type="InterPro" id="IPR016186">
    <property type="entry name" value="C-type_lectin-like/link_sf"/>
</dbReference>
<dbReference type="PROSITE" id="PS50017">
    <property type="entry name" value="DEATH_DOMAIN"/>
    <property type="match status" value="1"/>
</dbReference>
<dbReference type="AlphaFoldDB" id="A0A8X7X9T7"/>
<comment type="caution">
    <text evidence="11">Lacks conserved residue(s) required for the propagation of feature annotation.</text>
</comment>
<comment type="caution">
    <text evidence="15">The sequence shown here is derived from an EMBL/GenBank/DDBJ whole genome shotgun (WGS) entry which is preliminary data.</text>
</comment>
<evidence type="ECO:0000256" key="2">
    <source>
        <dbReference type="ARBA" id="ARBA00022475"/>
    </source>
</evidence>
<evidence type="ECO:0000313" key="15">
    <source>
        <dbReference type="EMBL" id="KAG2465105.1"/>
    </source>
</evidence>
<keyword evidence="2" id="KW-1003">Cell membrane</keyword>
<keyword evidence="10" id="KW-0325">Glycoprotein</keyword>
<feature type="disulfide bond" evidence="11">
    <location>
        <begin position="142"/>
        <end position="155"/>
    </location>
</feature>
<feature type="repeat" description="TNFR-Cys" evidence="11">
    <location>
        <begin position="122"/>
        <end position="163"/>
    </location>
</feature>
<reference evidence="15 16" key="1">
    <citation type="journal article" date="2021" name="Cell">
        <title>Tracing the genetic footprints of vertebrate landing in non-teleost ray-finned fishes.</title>
        <authorList>
            <person name="Bi X."/>
            <person name="Wang K."/>
            <person name="Yang L."/>
            <person name="Pan H."/>
            <person name="Jiang H."/>
            <person name="Wei Q."/>
            <person name="Fang M."/>
            <person name="Yu H."/>
            <person name="Zhu C."/>
            <person name="Cai Y."/>
            <person name="He Y."/>
            <person name="Gan X."/>
            <person name="Zeng H."/>
            <person name="Yu D."/>
            <person name="Zhu Y."/>
            <person name="Jiang H."/>
            <person name="Qiu Q."/>
            <person name="Yang H."/>
            <person name="Zhang Y.E."/>
            <person name="Wang W."/>
            <person name="Zhu M."/>
            <person name="He S."/>
            <person name="Zhang G."/>
        </authorList>
    </citation>
    <scope>NUCLEOTIDE SEQUENCE [LARGE SCALE GENOMIC DNA]</scope>
    <source>
        <strain evidence="15">Bchr_013</strain>
    </source>
</reference>
<evidence type="ECO:0000256" key="1">
    <source>
        <dbReference type="ARBA" id="ARBA00004162"/>
    </source>
</evidence>
<proteinExistence type="predicted"/>
<evidence type="ECO:0000256" key="3">
    <source>
        <dbReference type="ARBA" id="ARBA00022692"/>
    </source>
</evidence>
<dbReference type="GO" id="GO:0006915">
    <property type="term" value="P:apoptotic process"/>
    <property type="evidence" value="ECO:0007669"/>
    <property type="project" value="UniProtKB-KW"/>
</dbReference>
<dbReference type="InterPro" id="IPR052302">
    <property type="entry name" value="Neurotrophin_rcpt-DD"/>
</dbReference>
<dbReference type="GO" id="GO:0009986">
    <property type="term" value="C:cell surface"/>
    <property type="evidence" value="ECO:0007669"/>
    <property type="project" value="TreeGrafter"/>
</dbReference>
<dbReference type="InterPro" id="IPR001368">
    <property type="entry name" value="TNFR/NGFR_Cys_rich_reg"/>
</dbReference>
<dbReference type="SMART" id="SM00005">
    <property type="entry name" value="DEATH"/>
    <property type="match status" value="1"/>
</dbReference>
<dbReference type="SUPFAM" id="SSF56436">
    <property type="entry name" value="C-type lectin-like"/>
    <property type="match status" value="1"/>
</dbReference>
<dbReference type="PROSITE" id="PS50050">
    <property type="entry name" value="TNFR_NGFR_2"/>
    <property type="match status" value="1"/>
</dbReference>
<evidence type="ECO:0000256" key="12">
    <source>
        <dbReference type="SAM" id="Phobius"/>
    </source>
</evidence>
<evidence type="ECO:0000256" key="6">
    <source>
        <dbReference type="ARBA" id="ARBA00022737"/>
    </source>
</evidence>
<dbReference type="PANTHER" id="PTHR46605">
    <property type="entry name" value="TUMOR NECROSIS FACTOR RECEPTOR"/>
    <property type="match status" value="1"/>
</dbReference>
<keyword evidence="3 12" id="KW-0812">Transmembrane</keyword>
<dbReference type="GO" id="GO:0005035">
    <property type="term" value="F:death receptor activity"/>
    <property type="evidence" value="ECO:0007669"/>
    <property type="project" value="TreeGrafter"/>
</dbReference>
<keyword evidence="9 11" id="KW-1015">Disulfide bond</keyword>
<protein>
    <submittedName>
        <fullName evidence="15">TNR16 factor</fullName>
    </submittedName>
</protein>
<dbReference type="Gene3D" id="6.10.250.1780">
    <property type="match status" value="1"/>
</dbReference>
<evidence type="ECO:0000313" key="16">
    <source>
        <dbReference type="Proteomes" id="UP000886611"/>
    </source>
</evidence>
<dbReference type="Proteomes" id="UP000886611">
    <property type="component" value="Unassembled WGS sequence"/>
</dbReference>
<feature type="disulfide bond" evidence="11">
    <location>
        <begin position="145"/>
        <end position="163"/>
    </location>
</feature>
<keyword evidence="6" id="KW-0677">Repeat</keyword>
<dbReference type="InterPro" id="IPR000488">
    <property type="entry name" value="Death_dom"/>
</dbReference>
<keyword evidence="5" id="KW-0732">Signal</keyword>
<dbReference type="EMBL" id="JAATIS010002524">
    <property type="protein sequence ID" value="KAG2465105.1"/>
    <property type="molecule type" value="Genomic_DNA"/>
</dbReference>
<keyword evidence="8 12" id="KW-0472">Membrane</keyword>
<feature type="domain" description="Death" evidence="13">
    <location>
        <begin position="299"/>
        <end position="364"/>
    </location>
</feature>
<sequence length="370" mass="40828">MESTVTYAQVNFPTQRSTASLPGRFGDHNAADKPGYDCARGWVRYKSSCYYFQNFTGKTWLSSLEFCASLGSQLVVINDMKELFLQISFNDSSLQCIQCSSCKYGQGVKHNCTLFMDTQCEPCINGSSYSEKVSQTEACQPCTVCEESKVQIRECTRLSDTLCMDRNLSIMGRSDLEVVSSTNPGSPDFIPQEDSGKNIIPVYCSILAAIIIGLLFYVAYKCWTSCKQKQQLAKARANELGSAEAEKLHSDSGVFLDTHSLQESQQLKGSKLDNRLYLNMTPQRRDEVEQLLQLPPAGGKGWRHLAAQLGYEQERTDVIGRGEDPAHTLLSDWSGQEGATVAALCAALNRIERADVVAALTRPAEANSVV</sequence>
<comment type="subcellular location">
    <subcellularLocation>
        <location evidence="1">Cell membrane</location>
        <topology evidence="1">Single-pass membrane protein</topology>
    </subcellularLocation>
</comment>
<dbReference type="InterPro" id="IPR011029">
    <property type="entry name" value="DEATH-like_dom_sf"/>
</dbReference>
<keyword evidence="16" id="KW-1185">Reference proteome</keyword>
<dbReference type="Pfam" id="PF18422">
    <property type="entry name" value="TNFR_16_TM"/>
    <property type="match status" value="1"/>
</dbReference>
<dbReference type="Gene3D" id="1.10.533.10">
    <property type="entry name" value="Death Domain, Fas"/>
    <property type="match status" value="1"/>
</dbReference>
<dbReference type="PANTHER" id="PTHR46605:SF1">
    <property type="entry name" value="DEATH DOMAIN-CONTAINING MEMBRANE PROTEIN NRADD"/>
    <property type="match status" value="1"/>
</dbReference>
<dbReference type="Gene3D" id="3.10.100.10">
    <property type="entry name" value="Mannose-Binding Protein A, subunit A"/>
    <property type="match status" value="1"/>
</dbReference>